<dbReference type="Proteomes" id="UP001157109">
    <property type="component" value="Unassembled WGS sequence"/>
</dbReference>
<dbReference type="InterPro" id="IPR002618">
    <property type="entry name" value="UDPGP_fam"/>
</dbReference>
<name>A0ABQ6HPV0_9MICO</name>
<protein>
    <submittedName>
        <fullName evidence="4">UTP--glucose-1-phosphate uridylyltransferase</fullName>
    </submittedName>
</protein>
<evidence type="ECO:0000313" key="4">
    <source>
        <dbReference type="EMBL" id="GMA20371.1"/>
    </source>
</evidence>
<keyword evidence="3 4" id="KW-0548">Nucleotidyltransferase</keyword>
<keyword evidence="2" id="KW-0808">Transferase</keyword>
<dbReference type="InterPro" id="IPR016267">
    <property type="entry name" value="UDPGP_trans"/>
</dbReference>
<dbReference type="SUPFAM" id="SSF53448">
    <property type="entry name" value="Nucleotide-diphospho-sugar transferases"/>
    <property type="match status" value="1"/>
</dbReference>
<keyword evidence="5" id="KW-1185">Reference proteome</keyword>
<dbReference type="Gene3D" id="2.160.10.10">
    <property type="entry name" value="Hexapeptide repeat proteins"/>
    <property type="match status" value="1"/>
</dbReference>
<dbReference type="Gene3D" id="3.90.550.10">
    <property type="entry name" value="Spore Coat Polysaccharide Biosynthesis Protein SpsA, Chain A"/>
    <property type="match status" value="1"/>
</dbReference>
<dbReference type="Pfam" id="PF01704">
    <property type="entry name" value="UDPGP"/>
    <property type="match status" value="1"/>
</dbReference>
<evidence type="ECO:0000256" key="1">
    <source>
        <dbReference type="ARBA" id="ARBA00010401"/>
    </source>
</evidence>
<accession>A0ABQ6HPV0</accession>
<evidence type="ECO:0000256" key="2">
    <source>
        <dbReference type="ARBA" id="ARBA00022679"/>
    </source>
</evidence>
<dbReference type="EMBL" id="BSUJ01000001">
    <property type="protein sequence ID" value="GMA20371.1"/>
    <property type="molecule type" value="Genomic_DNA"/>
</dbReference>
<sequence>MRAAGQAEESINAFTHYYRLLEEGYQGTIAEDEIEPVEGLDALADLHFSDEQLKDAIAKTVVIKLNGGLGTSMGITGPKAALPVMEGLTFLDVIAKQVLAIREQYSVELPLVLMHSFRTRDESLQILAKYPDLAVDGLDLDFLQNAEPKLTADALEPVEWAANPDLEWCPPGHGDLFVAMQASGVLKAMRDKGLKYAFISNSDNLGAVPDARVAAWMAASGVPFGMEVCRRTRSDRKGGHIARRKADGRLVLRDTAMVVEGEEDQFQDISKHTLFNTNNLWIDLDALAEILDANGGVMGLPMIVNHKTVDPADKKSTKVIQIETGMGTGIEVFEGADAVVVERDRFKPVKTTNDLLVLRSDFYELDLAGRLVASRSGDEPFVDLDGDHYKVLAQFDERFPQGAPSLTACNSLKVIGDVTFGERVVCTGDVLIEAQTPTFVEDGAVLS</sequence>
<dbReference type="InterPro" id="IPR029044">
    <property type="entry name" value="Nucleotide-diphossugar_trans"/>
</dbReference>
<comment type="similarity">
    <text evidence="1">Belongs to the UDPGP type 1 family.</text>
</comment>
<reference evidence="5" key="1">
    <citation type="journal article" date="2019" name="Int. J. Syst. Evol. Microbiol.">
        <title>The Global Catalogue of Microorganisms (GCM) 10K type strain sequencing project: providing services to taxonomists for standard genome sequencing and annotation.</title>
        <authorList>
            <consortium name="The Broad Institute Genomics Platform"/>
            <consortium name="The Broad Institute Genome Sequencing Center for Infectious Disease"/>
            <person name="Wu L."/>
            <person name="Ma J."/>
        </authorList>
    </citation>
    <scope>NUCLEOTIDE SEQUENCE [LARGE SCALE GENOMIC DNA]</scope>
    <source>
        <strain evidence="5">NBRC 105830</strain>
    </source>
</reference>
<comment type="caution">
    <text evidence="4">The sequence shown here is derived from an EMBL/GenBank/DDBJ whole genome shotgun (WGS) entry which is preliminary data.</text>
</comment>
<organism evidence="4 5">
    <name type="scientific">Arsenicicoccus piscis</name>
    <dbReference type="NCBI Taxonomy" id="673954"/>
    <lineage>
        <taxon>Bacteria</taxon>
        <taxon>Bacillati</taxon>
        <taxon>Actinomycetota</taxon>
        <taxon>Actinomycetes</taxon>
        <taxon>Micrococcales</taxon>
        <taxon>Intrasporangiaceae</taxon>
        <taxon>Arsenicicoccus</taxon>
    </lineage>
</organism>
<dbReference type="PANTHER" id="PTHR43511">
    <property type="match status" value="1"/>
</dbReference>
<evidence type="ECO:0000313" key="5">
    <source>
        <dbReference type="Proteomes" id="UP001157109"/>
    </source>
</evidence>
<dbReference type="PIRSF" id="PIRSF000806">
    <property type="entry name" value="UDPGP"/>
    <property type="match status" value="1"/>
</dbReference>
<evidence type="ECO:0000256" key="3">
    <source>
        <dbReference type="ARBA" id="ARBA00022695"/>
    </source>
</evidence>
<proteinExistence type="inferred from homology"/>
<gene>
    <name evidence="4" type="ORF">GCM10025862_23920</name>
</gene>
<dbReference type="GO" id="GO:0016779">
    <property type="term" value="F:nucleotidyltransferase activity"/>
    <property type="evidence" value="ECO:0007669"/>
    <property type="project" value="UniProtKB-KW"/>
</dbReference>